<dbReference type="InterPro" id="IPR051785">
    <property type="entry name" value="MMCE/EMCE_epimerase"/>
</dbReference>
<evidence type="ECO:0000259" key="3">
    <source>
        <dbReference type="PROSITE" id="PS51819"/>
    </source>
</evidence>
<dbReference type="InterPro" id="IPR037523">
    <property type="entry name" value="VOC_core"/>
</dbReference>
<dbReference type="PANTHER" id="PTHR43048:SF3">
    <property type="entry name" value="METHYLMALONYL-COA EPIMERASE, MITOCHONDRIAL"/>
    <property type="match status" value="1"/>
</dbReference>
<accession>A0ABU5CAY4</accession>
<evidence type="ECO:0000313" key="5">
    <source>
        <dbReference type="Proteomes" id="UP001281447"/>
    </source>
</evidence>
<dbReference type="EMBL" id="JAWDIP010000004">
    <property type="protein sequence ID" value="MDY0396500.1"/>
    <property type="molecule type" value="Genomic_DNA"/>
</dbReference>
<protein>
    <submittedName>
        <fullName evidence="4">VOC family protein</fullName>
    </submittedName>
</protein>
<organism evidence="4 5">
    <name type="scientific">Tigheibacillus halophilus</name>
    <dbReference type="NCBI Taxonomy" id="361280"/>
    <lineage>
        <taxon>Bacteria</taxon>
        <taxon>Bacillati</taxon>
        <taxon>Bacillota</taxon>
        <taxon>Bacilli</taxon>
        <taxon>Bacillales</taxon>
        <taxon>Bacillaceae</taxon>
        <taxon>Tigheibacillus</taxon>
    </lineage>
</organism>
<keyword evidence="2" id="KW-0479">Metal-binding</keyword>
<evidence type="ECO:0000313" key="4">
    <source>
        <dbReference type="EMBL" id="MDY0396500.1"/>
    </source>
</evidence>
<dbReference type="Proteomes" id="UP001281447">
    <property type="component" value="Unassembled WGS sequence"/>
</dbReference>
<comment type="caution">
    <text evidence="4">The sequence shown here is derived from an EMBL/GenBank/DDBJ whole genome shotgun (WGS) entry which is preliminary data.</text>
</comment>
<dbReference type="Pfam" id="PF13669">
    <property type="entry name" value="Glyoxalase_4"/>
    <property type="match status" value="1"/>
</dbReference>
<proteinExistence type="inferred from homology"/>
<keyword evidence="5" id="KW-1185">Reference proteome</keyword>
<dbReference type="SUPFAM" id="SSF54593">
    <property type="entry name" value="Glyoxalase/Bleomycin resistance protein/Dihydroxybiphenyl dioxygenase"/>
    <property type="match status" value="1"/>
</dbReference>
<dbReference type="Gene3D" id="3.10.180.10">
    <property type="entry name" value="2,3-Dihydroxybiphenyl 1,2-Dioxygenase, domain 1"/>
    <property type="match status" value="1"/>
</dbReference>
<comment type="similarity">
    <text evidence="1">Belongs to the methylmalonyl-CoA epimerase family.</text>
</comment>
<feature type="domain" description="VOC" evidence="3">
    <location>
        <begin position="1"/>
        <end position="118"/>
    </location>
</feature>
<evidence type="ECO:0000256" key="2">
    <source>
        <dbReference type="ARBA" id="ARBA00022723"/>
    </source>
</evidence>
<dbReference type="InterPro" id="IPR029068">
    <property type="entry name" value="Glyas_Bleomycin-R_OHBP_Dase"/>
</dbReference>
<reference evidence="4 5" key="1">
    <citation type="submission" date="2023-10" db="EMBL/GenBank/DDBJ databases">
        <title>Virgibacillus halophilus 5B73C genome.</title>
        <authorList>
            <person name="Miliotis G."/>
            <person name="Sengupta P."/>
            <person name="Hameed A."/>
            <person name="Chuvochina M."/>
            <person name="Mcdonagh F."/>
            <person name="Simpson A.C."/>
            <person name="Singh N.K."/>
            <person name="Rekha P.D."/>
            <person name="Raman K."/>
            <person name="Hugenholtz P."/>
            <person name="Venkateswaran K."/>
        </authorList>
    </citation>
    <scope>NUCLEOTIDE SEQUENCE [LARGE SCALE GENOMIC DNA]</scope>
    <source>
        <strain evidence="4 5">5B73C</strain>
    </source>
</reference>
<evidence type="ECO:0000256" key="1">
    <source>
        <dbReference type="ARBA" id="ARBA00009308"/>
    </source>
</evidence>
<name>A0ABU5CAY4_9BACI</name>
<dbReference type="InterPro" id="IPR017515">
    <property type="entry name" value="MeMalonyl-CoA_epimerase"/>
</dbReference>
<dbReference type="PROSITE" id="PS51819">
    <property type="entry name" value="VOC"/>
    <property type="match status" value="1"/>
</dbReference>
<dbReference type="CDD" id="cd07249">
    <property type="entry name" value="MMCE"/>
    <property type="match status" value="1"/>
</dbReference>
<sequence>MRKPCLFYTNILGMTVEHAEHIEREDVHAVFLAGGGLRIELLEPTSQSSAVFRYIQKKGEGIHHIALETKEINGQLDRLSASKVRLIDKRAKKGAYNSQIAFIHPEAANGVLFELCQHT</sequence>
<gene>
    <name evidence="4" type="ORF">RWE15_22015</name>
</gene>
<dbReference type="PANTHER" id="PTHR43048">
    <property type="entry name" value="METHYLMALONYL-COA EPIMERASE"/>
    <property type="match status" value="1"/>
</dbReference>